<dbReference type="InterPro" id="IPR036291">
    <property type="entry name" value="NAD(P)-bd_dom_sf"/>
</dbReference>
<dbReference type="InterPro" id="IPR002347">
    <property type="entry name" value="SDR_fam"/>
</dbReference>
<gene>
    <name evidence="3" type="ORF">METZ01_LOCUS2187</name>
</gene>
<accession>A0A381N6W5</accession>
<sequence length="263" mass="27225">MNNSTNSLALELPDVETWGLAGKAVLVTGGASGIGAATAHLAAADGARVLVCDLPESNGEEIADATGGVFIPLDVTSPEDWVTAVESLDQLDIAVLNAGVEFRDPADFARTADDPGAWDLERYRKTRGVNVDGVAFGLHALVPVFDRLGSGAITVTASLAGLIPWSPDPVYSMTKWAAVGLVRAAATSLRRKNITINAVCPGGVATPMTRVFDGSVPEGMADPRHIATAHLGIATSGQSGRVIKAVAGYPHTAHQFAEVTNTF</sequence>
<dbReference type="SUPFAM" id="SSF51735">
    <property type="entry name" value="NAD(P)-binding Rossmann-fold domains"/>
    <property type="match status" value="1"/>
</dbReference>
<dbReference type="PANTHER" id="PTHR43180:SF66">
    <property type="entry name" value="SHORT-CHAIN DEHYDROGENASE_REDUCTASE FAMILY PROTEIN"/>
    <property type="match status" value="1"/>
</dbReference>
<evidence type="ECO:0000256" key="1">
    <source>
        <dbReference type="ARBA" id="ARBA00006484"/>
    </source>
</evidence>
<protein>
    <recommendedName>
        <fullName evidence="4">Dehydrogenase</fullName>
    </recommendedName>
</protein>
<dbReference type="PROSITE" id="PS00061">
    <property type="entry name" value="ADH_SHORT"/>
    <property type="match status" value="1"/>
</dbReference>
<evidence type="ECO:0000313" key="3">
    <source>
        <dbReference type="EMBL" id="SUZ49333.1"/>
    </source>
</evidence>
<comment type="similarity">
    <text evidence="1">Belongs to the short-chain dehydrogenases/reductases (SDR) family.</text>
</comment>
<dbReference type="EMBL" id="UINC01000111">
    <property type="protein sequence ID" value="SUZ49333.1"/>
    <property type="molecule type" value="Genomic_DNA"/>
</dbReference>
<dbReference type="CDD" id="cd05233">
    <property type="entry name" value="SDR_c"/>
    <property type="match status" value="1"/>
</dbReference>
<proteinExistence type="inferred from homology"/>
<reference evidence="3" key="1">
    <citation type="submission" date="2018-05" db="EMBL/GenBank/DDBJ databases">
        <authorList>
            <person name="Lanie J.A."/>
            <person name="Ng W.-L."/>
            <person name="Kazmierczak K.M."/>
            <person name="Andrzejewski T.M."/>
            <person name="Davidsen T.M."/>
            <person name="Wayne K.J."/>
            <person name="Tettelin H."/>
            <person name="Glass J.I."/>
            <person name="Rusch D."/>
            <person name="Podicherti R."/>
            <person name="Tsui H.-C.T."/>
            <person name="Winkler M.E."/>
        </authorList>
    </citation>
    <scope>NUCLEOTIDE SEQUENCE</scope>
</reference>
<evidence type="ECO:0008006" key="4">
    <source>
        <dbReference type="Google" id="ProtNLM"/>
    </source>
</evidence>
<dbReference type="Pfam" id="PF00106">
    <property type="entry name" value="adh_short"/>
    <property type="match status" value="1"/>
</dbReference>
<dbReference type="AlphaFoldDB" id="A0A381N6W5"/>
<dbReference type="Gene3D" id="3.40.50.720">
    <property type="entry name" value="NAD(P)-binding Rossmann-like Domain"/>
    <property type="match status" value="1"/>
</dbReference>
<evidence type="ECO:0000256" key="2">
    <source>
        <dbReference type="ARBA" id="ARBA00023002"/>
    </source>
</evidence>
<keyword evidence="2" id="KW-0560">Oxidoreductase</keyword>
<dbReference type="PRINTS" id="PR00081">
    <property type="entry name" value="GDHRDH"/>
</dbReference>
<dbReference type="GO" id="GO:0016491">
    <property type="term" value="F:oxidoreductase activity"/>
    <property type="evidence" value="ECO:0007669"/>
    <property type="project" value="UniProtKB-KW"/>
</dbReference>
<dbReference type="InterPro" id="IPR020904">
    <property type="entry name" value="Sc_DH/Rdtase_CS"/>
</dbReference>
<organism evidence="3">
    <name type="scientific">marine metagenome</name>
    <dbReference type="NCBI Taxonomy" id="408172"/>
    <lineage>
        <taxon>unclassified sequences</taxon>
        <taxon>metagenomes</taxon>
        <taxon>ecological metagenomes</taxon>
    </lineage>
</organism>
<name>A0A381N6W5_9ZZZZ</name>
<dbReference type="PANTHER" id="PTHR43180">
    <property type="entry name" value="3-OXOACYL-(ACYL-CARRIER-PROTEIN) REDUCTASE (AFU_ORTHOLOGUE AFUA_6G11210)"/>
    <property type="match status" value="1"/>
</dbReference>